<dbReference type="PIRSF" id="PIRSF038994">
    <property type="entry name" value="NagA"/>
    <property type="match status" value="1"/>
</dbReference>
<feature type="active site" description="Proton donor/acceptor" evidence="6">
    <location>
        <position position="277"/>
    </location>
</feature>
<dbReference type="Gene3D" id="3.20.20.140">
    <property type="entry name" value="Metal-dependent hydrolases"/>
    <property type="match status" value="1"/>
</dbReference>
<dbReference type="EC" id="3.5.1.25" evidence="10"/>
<keyword evidence="2 8" id="KW-0479">Metal-binding</keyword>
<dbReference type="Pfam" id="PF01979">
    <property type="entry name" value="Amidohydro_1"/>
    <property type="match status" value="1"/>
</dbReference>
<feature type="binding site" evidence="8">
    <location>
        <position position="199"/>
    </location>
    <ligand>
        <name>Zn(2+)</name>
        <dbReference type="ChEBI" id="CHEBI:29105"/>
    </ligand>
</feature>
<keyword evidence="11" id="KW-1185">Reference proteome</keyword>
<dbReference type="GO" id="GO:0006046">
    <property type="term" value="P:N-acetylglucosamine catabolic process"/>
    <property type="evidence" value="ECO:0007669"/>
    <property type="project" value="TreeGrafter"/>
</dbReference>
<dbReference type="AlphaFoldDB" id="A0A853DTT7"/>
<feature type="domain" description="Amidohydrolase-related" evidence="9">
    <location>
        <begin position="59"/>
        <end position="383"/>
    </location>
</feature>
<reference evidence="10 11" key="1">
    <citation type="submission" date="2020-07" db="EMBL/GenBank/DDBJ databases">
        <title>Sequencing the genomes of 1000 actinobacteria strains.</title>
        <authorList>
            <person name="Klenk H.-P."/>
        </authorList>
    </citation>
    <scope>NUCLEOTIDE SEQUENCE [LARGE SCALE GENOMIC DNA]</scope>
    <source>
        <strain evidence="10 11">DSM 15166</strain>
    </source>
</reference>
<evidence type="ECO:0000256" key="7">
    <source>
        <dbReference type="PIRSR" id="PIRSR038994-2"/>
    </source>
</evidence>
<dbReference type="EMBL" id="JACCHJ010000001">
    <property type="protein sequence ID" value="NYK10879.1"/>
    <property type="molecule type" value="Genomic_DNA"/>
</dbReference>
<keyword evidence="3 5" id="KW-0378">Hydrolase</keyword>
<accession>A0A853DTT7</accession>
<dbReference type="RefSeq" id="WP_179701495.1">
    <property type="nucleotide sequence ID" value="NZ_BAAAHA010000009.1"/>
</dbReference>
<evidence type="ECO:0000256" key="2">
    <source>
        <dbReference type="ARBA" id="ARBA00022723"/>
    </source>
</evidence>
<dbReference type="PANTHER" id="PTHR11113">
    <property type="entry name" value="N-ACETYLGLUCOSAMINE-6-PHOSPHATE DEACETYLASE"/>
    <property type="match status" value="1"/>
</dbReference>
<name>A0A853DTT7_9MICO</name>
<evidence type="ECO:0000256" key="3">
    <source>
        <dbReference type="ARBA" id="ARBA00022801"/>
    </source>
</evidence>
<evidence type="ECO:0000259" key="9">
    <source>
        <dbReference type="Pfam" id="PF01979"/>
    </source>
</evidence>
<evidence type="ECO:0000256" key="8">
    <source>
        <dbReference type="PIRSR" id="PIRSR038994-3"/>
    </source>
</evidence>
<feature type="binding site" evidence="7">
    <location>
        <begin position="311"/>
        <end position="313"/>
    </location>
    <ligand>
        <name>substrate</name>
    </ligand>
</feature>
<evidence type="ECO:0000313" key="10">
    <source>
        <dbReference type="EMBL" id="NYK10879.1"/>
    </source>
</evidence>
<dbReference type="Proteomes" id="UP000521075">
    <property type="component" value="Unassembled WGS sequence"/>
</dbReference>
<dbReference type="GO" id="GO:0046872">
    <property type="term" value="F:metal ion binding"/>
    <property type="evidence" value="ECO:0007669"/>
    <property type="project" value="UniProtKB-KW"/>
</dbReference>
<dbReference type="GO" id="GO:0008448">
    <property type="term" value="F:N-acetylglucosamine-6-phosphate deacetylase activity"/>
    <property type="evidence" value="ECO:0007669"/>
    <property type="project" value="UniProtKB-EC"/>
</dbReference>
<evidence type="ECO:0000313" key="11">
    <source>
        <dbReference type="Proteomes" id="UP000521075"/>
    </source>
</evidence>
<sequence length="386" mass="39747">MTAHVIHSARLVSDGHVVHNAWVRFDGGTIAATGTGDDWRSAVVSDDTVSVTDADGAWLTPGFVDIHGHGGATASYDDGPERIRRALDLHQRHGTTRAVVSLVTAPVDRLAESVREIAALSREDSRVLGSHLEGPFLDVGHKGAHEPSLLRSATPEDIDLLLAAADGTLRQITIAPELPGGLDAVRALSAAGVAVAVGHTAADYAQTMEAFAAGASILTHAYNGMDGVHHRAPGPVAAATRTAGVTLEIINDGVHVHPEVVRMLFAAAPGRVALITDAMAAAGAEDGDYLLGSLAVQVRDGVARLAEGGSIAGSTLTLDDALRRAVQEVGLPVEDAVLALTQTPAAAVGRGDDLGRLAPGYAADAVLLDGDFRVLQVFTDGDPVAR</sequence>
<keyword evidence="4 5" id="KW-0119">Carbohydrate metabolism</keyword>
<protein>
    <submittedName>
        <fullName evidence="10">N-acetylglucosamine-6-phosphate deacetylase</fullName>
        <ecNumber evidence="10">3.5.1.25</ecNumber>
    </submittedName>
</protein>
<dbReference type="NCBIfam" id="TIGR00221">
    <property type="entry name" value="nagA"/>
    <property type="match status" value="1"/>
</dbReference>
<gene>
    <name evidence="10" type="ORF">HNR14_002760</name>
</gene>
<dbReference type="SUPFAM" id="SSF51338">
    <property type="entry name" value="Composite domain of metallo-dependent hydrolases"/>
    <property type="match status" value="1"/>
</dbReference>
<organism evidence="10 11">
    <name type="scientific">Leifsonia naganoensis</name>
    <dbReference type="NCBI Taxonomy" id="150025"/>
    <lineage>
        <taxon>Bacteria</taxon>
        <taxon>Bacillati</taxon>
        <taxon>Actinomycetota</taxon>
        <taxon>Actinomycetes</taxon>
        <taxon>Micrococcales</taxon>
        <taxon>Microbacteriaceae</taxon>
        <taxon>Leifsonia</taxon>
    </lineage>
</organism>
<dbReference type="InterPro" id="IPR032466">
    <property type="entry name" value="Metal_Hydrolase"/>
</dbReference>
<feature type="binding site" evidence="8">
    <location>
        <position position="133"/>
    </location>
    <ligand>
        <name>Zn(2+)</name>
        <dbReference type="ChEBI" id="CHEBI:29105"/>
    </ligand>
</feature>
<feature type="binding site" evidence="8">
    <location>
        <position position="220"/>
    </location>
    <ligand>
        <name>Zn(2+)</name>
        <dbReference type="ChEBI" id="CHEBI:29105"/>
    </ligand>
</feature>
<proteinExistence type="inferred from homology"/>
<dbReference type="InterPro" id="IPR003764">
    <property type="entry name" value="GlcNAc_6-P_deAcase"/>
</dbReference>
<dbReference type="SUPFAM" id="SSF51556">
    <property type="entry name" value="Metallo-dependent hydrolases"/>
    <property type="match status" value="1"/>
</dbReference>
<feature type="binding site" evidence="7">
    <location>
        <begin position="223"/>
        <end position="224"/>
    </location>
    <ligand>
        <name>substrate</name>
    </ligand>
</feature>
<feature type="binding site" evidence="7">
    <location>
        <position position="144"/>
    </location>
    <ligand>
        <name>substrate</name>
    </ligand>
</feature>
<dbReference type="InterPro" id="IPR006680">
    <property type="entry name" value="Amidohydro-rel"/>
</dbReference>
<evidence type="ECO:0000256" key="4">
    <source>
        <dbReference type="ARBA" id="ARBA00023277"/>
    </source>
</evidence>
<evidence type="ECO:0000256" key="6">
    <source>
        <dbReference type="PIRSR" id="PIRSR038994-1"/>
    </source>
</evidence>
<comment type="similarity">
    <text evidence="1 5">Belongs to the metallo-dependent hydrolases superfamily. NagA family.</text>
</comment>
<dbReference type="InterPro" id="IPR011059">
    <property type="entry name" value="Metal-dep_hydrolase_composite"/>
</dbReference>
<comment type="cofactor">
    <cofactor evidence="8">
        <name>a divalent metal cation</name>
        <dbReference type="ChEBI" id="CHEBI:60240"/>
    </cofactor>
    <text evidence="8">Binds 1 divalent metal cation per subunit.</text>
</comment>
<comment type="caution">
    <text evidence="10">The sequence shown here is derived from an EMBL/GenBank/DDBJ whole genome shotgun (WGS) entry which is preliminary data.</text>
</comment>
<dbReference type="CDD" id="cd00854">
    <property type="entry name" value="NagA"/>
    <property type="match status" value="1"/>
</dbReference>
<dbReference type="PANTHER" id="PTHR11113:SF14">
    <property type="entry name" value="N-ACETYLGLUCOSAMINE-6-PHOSPHATE DEACETYLASE"/>
    <property type="match status" value="1"/>
</dbReference>
<feature type="binding site" evidence="7">
    <location>
        <position position="231"/>
    </location>
    <ligand>
        <name>substrate</name>
    </ligand>
</feature>
<evidence type="ECO:0000256" key="1">
    <source>
        <dbReference type="ARBA" id="ARBA00010716"/>
    </source>
</evidence>
<dbReference type="Gene3D" id="2.30.40.10">
    <property type="entry name" value="Urease, subunit C, domain 1"/>
    <property type="match status" value="1"/>
</dbReference>
<evidence type="ECO:0000256" key="5">
    <source>
        <dbReference type="PIRNR" id="PIRNR038994"/>
    </source>
</evidence>
<feature type="binding site" evidence="7">
    <location>
        <position position="255"/>
    </location>
    <ligand>
        <name>substrate</name>
    </ligand>
</feature>